<evidence type="ECO:0000256" key="4">
    <source>
        <dbReference type="ARBA" id="ARBA00022679"/>
    </source>
</evidence>
<organism evidence="10 11">
    <name type="scientific">Mesorhizobium australafricanum</name>
    <dbReference type="NCBI Taxonomy" id="3072311"/>
    <lineage>
        <taxon>Bacteria</taxon>
        <taxon>Pseudomonadati</taxon>
        <taxon>Pseudomonadota</taxon>
        <taxon>Alphaproteobacteria</taxon>
        <taxon>Hyphomicrobiales</taxon>
        <taxon>Phyllobacteriaceae</taxon>
        <taxon>Mesorhizobium</taxon>
    </lineage>
</organism>
<dbReference type="Proteomes" id="UP001272097">
    <property type="component" value="Unassembled WGS sequence"/>
</dbReference>
<keyword evidence="4 8" id="KW-0808">Transferase</keyword>
<dbReference type="CDD" id="cd01421">
    <property type="entry name" value="IMPCH"/>
    <property type="match status" value="1"/>
</dbReference>
<dbReference type="InterPro" id="IPR002695">
    <property type="entry name" value="PurH-like"/>
</dbReference>
<evidence type="ECO:0000256" key="1">
    <source>
        <dbReference type="ARBA" id="ARBA00004844"/>
    </source>
</evidence>
<dbReference type="GO" id="GO:0004643">
    <property type="term" value="F:phosphoribosylaminoimidazolecarboxamide formyltransferase activity"/>
    <property type="evidence" value="ECO:0007669"/>
    <property type="project" value="UniProtKB-EC"/>
</dbReference>
<sequence length="538" mass="56471">MAVPTKNIPAPDLVPVRRALLSVFDKTGLIDFARALAAAGVELVSTGGTAKAIAEAGLAVRDVSELTGFPEIMDGRVKTLHPSVHGALLGIRDDAEHAKAMRDHHIEPIDLVVSNLYPFEEVRRSGAGYASIVENIDIGGPAMIRASAKNHAYVAIVTDPADYASVVNALEMNLGSLSLDFRKKLAAKAFARTATYDAAISGWFAEALDIEHPTWRAFGGRLDQVMRYGENPHQGAGFYLSGDRRPGVATARQLQGKQLSYNNINDTDAAFELVGEFDPARSAAIAIIKHANPCGVAEGATLKAAYARALACDPVSAFGGIVAMNRILDAEAAEEIVKTFTEVIIAPDATDEAAAIVAARKNLRLLVTAGLPDPRAAGTLAKSVAGGLLVQSRDNAVVDDLELKVVTKRAPTPAEMADLKFAFRVAKHVKSNAIVYAKDGATVGIGAGQMSRVDSSRIAARKALDAAEAAGLAEPLTKGSVIASDAFFPFADGLLSAIEAGATAVIQPGGSMRDDDVIAAADEHGIAMVFTGVRHFRH</sequence>
<dbReference type="RefSeq" id="WP_320217731.1">
    <property type="nucleotide sequence ID" value="NZ_JAVIIS010000082.1"/>
</dbReference>
<dbReference type="InterPro" id="IPR011607">
    <property type="entry name" value="MGS-like_dom"/>
</dbReference>
<keyword evidence="11" id="KW-1185">Reference proteome</keyword>
<comment type="pathway">
    <text evidence="1 8">Purine metabolism; IMP biosynthesis via de novo pathway; IMP from 5-formamido-1-(5-phospho-D-ribosyl)imidazole-4-carboxamide: step 1/1.</text>
</comment>
<dbReference type="EMBL" id="JAVIIS010000082">
    <property type="protein sequence ID" value="MDX8443749.1"/>
    <property type="molecule type" value="Genomic_DNA"/>
</dbReference>
<gene>
    <name evidence="8 10" type="primary">purH</name>
    <name evidence="10" type="ORF">RFM51_29710</name>
</gene>
<comment type="catalytic activity">
    <reaction evidence="8">
        <text>(6R)-10-formyltetrahydrofolate + 5-amino-1-(5-phospho-beta-D-ribosyl)imidazole-4-carboxamide = 5-formamido-1-(5-phospho-D-ribosyl)imidazole-4-carboxamide + (6S)-5,6,7,8-tetrahydrofolate</text>
        <dbReference type="Rhea" id="RHEA:22192"/>
        <dbReference type="ChEBI" id="CHEBI:57453"/>
        <dbReference type="ChEBI" id="CHEBI:58467"/>
        <dbReference type="ChEBI" id="CHEBI:58475"/>
        <dbReference type="ChEBI" id="CHEBI:195366"/>
        <dbReference type="EC" id="2.1.2.3"/>
    </reaction>
</comment>
<evidence type="ECO:0000256" key="7">
    <source>
        <dbReference type="ARBA" id="ARBA00023268"/>
    </source>
</evidence>
<evidence type="ECO:0000256" key="5">
    <source>
        <dbReference type="ARBA" id="ARBA00022755"/>
    </source>
</evidence>
<dbReference type="SMART" id="SM00798">
    <property type="entry name" value="AICARFT_IMPCHas"/>
    <property type="match status" value="1"/>
</dbReference>
<comment type="pathway">
    <text evidence="2 8">Purine metabolism; IMP biosynthesis via de novo pathway; 5-formamido-1-(5-phospho-D-ribosyl)imidazole-4-carboxamide from 5-amino-1-(5-phospho-D-ribosyl)imidazole-4-carboxamide (10-formyl THF route): step 1/1.</text>
</comment>
<evidence type="ECO:0000259" key="9">
    <source>
        <dbReference type="PROSITE" id="PS51855"/>
    </source>
</evidence>
<evidence type="ECO:0000256" key="2">
    <source>
        <dbReference type="ARBA" id="ARBA00004954"/>
    </source>
</evidence>
<keyword evidence="5 8" id="KW-0658">Purine biosynthesis</keyword>
<dbReference type="GO" id="GO:0003937">
    <property type="term" value="F:IMP cyclohydrolase activity"/>
    <property type="evidence" value="ECO:0007669"/>
    <property type="project" value="UniProtKB-EC"/>
</dbReference>
<evidence type="ECO:0000256" key="3">
    <source>
        <dbReference type="ARBA" id="ARBA00007667"/>
    </source>
</evidence>
<feature type="domain" description="MGS-like" evidence="9">
    <location>
        <begin position="8"/>
        <end position="158"/>
    </location>
</feature>
<evidence type="ECO:0000256" key="6">
    <source>
        <dbReference type="ARBA" id="ARBA00022801"/>
    </source>
</evidence>
<comment type="catalytic activity">
    <reaction evidence="8">
        <text>IMP + H2O = 5-formamido-1-(5-phospho-D-ribosyl)imidazole-4-carboxamide</text>
        <dbReference type="Rhea" id="RHEA:18445"/>
        <dbReference type="ChEBI" id="CHEBI:15377"/>
        <dbReference type="ChEBI" id="CHEBI:58053"/>
        <dbReference type="ChEBI" id="CHEBI:58467"/>
        <dbReference type="EC" id="3.5.4.10"/>
    </reaction>
</comment>
<dbReference type="Gene3D" id="3.40.140.20">
    <property type="match status" value="2"/>
</dbReference>
<dbReference type="InterPro" id="IPR016193">
    <property type="entry name" value="Cytidine_deaminase-like"/>
</dbReference>
<dbReference type="PIRSF" id="PIRSF000414">
    <property type="entry name" value="AICARFT_IMPCHas"/>
    <property type="match status" value="1"/>
</dbReference>
<evidence type="ECO:0000313" key="10">
    <source>
        <dbReference type="EMBL" id="MDX8443749.1"/>
    </source>
</evidence>
<dbReference type="NCBIfam" id="NF002049">
    <property type="entry name" value="PRK00881.1"/>
    <property type="match status" value="1"/>
</dbReference>
<dbReference type="NCBIfam" id="TIGR00355">
    <property type="entry name" value="purH"/>
    <property type="match status" value="1"/>
</dbReference>
<dbReference type="Pfam" id="PF02142">
    <property type="entry name" value="MGS"/>
    <property type="match status" value="1"/>
</dbReference>
<dbReference type="EC" id="3.5.4.10" evidence="8"/>
<keyword evidence="7 8" id="KW-0511">Multifunctional enzyme</keyword>
<comment type="domain">
    <text evidence="8">The IMP cyclohydrolase activity resides in the N-terminal region.</text>
</comment>
<name>A0ABU4X6Q1_9HYPH</name>
<dbReference type="HAMAP" id="MF_00139">
    <property type="entry name" value="PurH"/>
    <property type="match status" value="1"/>
</dbReference>
<dbReference type="InterPro" id="IPR036914">
    <property type="entry name" value="MGS-like_dom_sf"/>
</dbReference>
<dbReference type="SMART" id="SM00851">
    <property type="entry name" value="MGS"/>
    <property type="match status" value="1"/>
</dbReference>
<evidence type="ECO:0000256" key="8">
    <source>
        <dbReference type="HAMAP-Rule" id="MF_00139"/>
    </source>
</evidence>
<dbReference type="PANTHER" id="PTHR11692:SF0">
    <property type="entry name" value="BIFUNCTIONAL PURINE BIOSYNTHESIS PROTEIN ATIC"/>
    <property type="match status" value="1"/>
</dbReference>
<dbReference type="Gene3D" id="3.40.50.1380">
    <property type="entry name" value="Methylglyoxal synthase-like domain"/>
    <property type="match status" value="1"/>
</dbReference>
<dbReference type="Pfam" id="PF01808">
    <property type="entry name" value="AICARFT_IMPCHas"/>
    <property type="match status" value="1"/>
</dbReference>
<dbReference type="PROSITE" id="PS51855">
    <property type="entry name" value="MGS"/>
    <property type="match status" value="1"/>
</dbReference>
<reference evidence="10 11" key="1">
    <citation type="submission" date="2023-08" db="EMBL/GenBank/DDBJ databases">
        <title>Implementing the SeqCode for naming new Mesorhizobium species isolated from Vachellia karroo root nodules.</title>
        <authorList>
            <person name="Van Lill M."/>
        </authorList>
    </citation>
    <scope>NUCLEOTIDE SEQUENCE [LARGE SCALE GENOMIC DNA]</scope>
    <source>
        <strain evidence="10 11">VK3E</strain>
    </source>
</reference>
<dbReference type="PANTHER" id="PTHR11692">
    <property type="entry name" value="BIFUNCTIONAL PURINE BIOSYNTHESIS PROTEIN PURH"/>
    <property type="match status" value="1"/>
</dbReference>
<proteinExistence type="inferred from homology"/>
<dbReference type="SUPFAM" id="SSF52335">
    <property type="entry name" value="Methylglyoxal synthase-like"/>
    <property type="match status" value="1"/>
</dbReference>
<dbReference type="SUPFAM" id="SSF53927">
    <property type="entry name" value="Cytidine deaminase-like"/>
    <property type="match status" value="1"/>
</dbReference>
<comment type="caution">
    <text evidence="10">The sequence shown here is derived from an EMBL/GenBank/DDBJ whole genome shotgun (WGS) entry which is preliminary data.</text>
</comment>
<protein>
    <recommendedName>
        <fullName evidence="8">Bifunctional purine biosynthesis protein PurH</fullName>
    </recommendedName>
    <domain>
        <recommendedName>
            <fullName evidence="8">Phosphoribosylaminoimidazolecarboxamide formyltransferase</fullName>
            <ecNumber evidence="8">2.1.2.3</ecNumber>
        </recommendedName>
        <alternativeName>
            <fullName evidence="8">AICAR transformylase</fullName>
        </alternativeName>
    </domain>
    <domain>
        <recommendedName>
            <fullName evidence="8">IMP cyclohydrolase</fullName>
            <ecNumber evidence="8">3.5.4.10</ecNumber>
        </recommendedName>
        <alternativeName>
            <fullName evidence="8">ATIC</fullName>
        </alternativeName>
        <alternativeName>
            <fullName evidence="8">IMP synthase</fullName>
        </alternativeName>
        <alternativeName>
            <fullName evidence="8">Inosinicase</fullName>
        </alternativeName>
    </domain>
</protein>
<dbReference type="EC" id="2.1.2.3" evidence="8"/>
<evidence type="ECO:0000313" key="11">
    <source>
        <dbReference type="Proteomes" id="UP001272097"/>
    </source>
</evidence>
<dbReference type="InterPro" id="IPR024051">
    <property type="entry name" value="AICAR_Tfase_dup_dom_sf"/>
</dbReference>
<accession>A0ABU4X6Q1</accession>
<keyword evidence="6 8" id="KW-0378">Hydrolase</keyword>
<comment type="similarity">
    <text evidence="3 8">Belongs to the PurH family.</text>
</comment>